<protein>
    <submittedName>
        <fullName evidence="1">Uncharacterized protein</fullName>
    </submittedName>
</protein>
<dbReference type="EMBL" id="JACHMH010000001">
    <property type="protein sequence ID" value="MBB4676651.1"/>
    <property type="molecule type" value="Genomic_DNA"/>
</dbReference>
<evidence type="ECO:0000313" key="1">
    <source>
        <dbReference type="EMBL" id="MBB4676651.1"/>
    </source>
</evidence>
<reference evidence="1 2" key="1">
    <citation type="submission" date="2020-08" db="EMBL/GenBank/DDBJ databases">
        <title>Sequencing the genomes of 1000 actinobacteria strains.</title>
        <authorList>
            <person name="Klenk H.-P."/>
        </authorList>
    </citation>
    <scope>NUCLEOTIDE SEQUENCE [LARGE SCALE GENOMIC DNA]</scope>
    <source>
        <strain evidence="1 2">DSM 44230</strain>
    </source>
</reference>
<comment type="caution">
    <text evidence="1">The sequence shown here is derived from an EMBL/GenBank/DDBJ whole genome shotgun (WGS) entry which is preliminary data.</text>
</comment>
<accession>A0A7W7CB72</accession>
<keyword evidence="2" id="KW-1185">Reference proteome</keyword>
<dbReference type="AlphaFoldDB" id="A0A7W7CB72"/>
<sequence>MPVTVAAARATAAGWVAEHATGDPGFGGAYLAGSAAWLGAEAVLPATSDLDIMLVTAASPAPARPGKFRRDGLLLEPTYLSWAELSSPKAVLSDYHLAGGLRTNTILADPTGRLTALQEAVARDFSAPRWIRRRCAHAETRIRTGLMAAQTPQPWPWQVTRWLFATGVSTHVLLVAAQRNPTVRRRYAATKALLTELGQPDWQEELLAVLGCAHLSPDQVRGHLAALTAIFDEAGPAAATSPDFFAGDLSPQARPVAIDGAHELLAAGEHREAMFWLVATYARCLIALGRDDDPAFTELMADLGQTGPADLRRQIGRTEAFLPRLAEMREVVLASS</sequence>
<evidence type="ECO:0000313" key="2">
    <source>
        <dbReference type="Proteomes" id="UP000533598"/>
    </source>
</evidence>
<proteinExistence type="predicted"/>
<gene>
    <name evidence="1" type="ORF">HNR67_002769</name>
</gene>
<name>A0A7W7CB72_9PSEU</name>
<organism evidence="1 2">
    <name type="scientific">Crossiella cryophila</name>
    <dbReference type="NCBI Taxonomy" id="43355"/>
    <lineage>
        <taxon>Bacteria</taxon>
        <taxon>Bacillati</taxon>
        <taxon>Actinomycetota</taxon>
        <taxon>Actinomycetes</taxon>
        <taxon>Pseudonocardiales</taxon>
        <taxon>Pseudonocardiaceae</taxon>
        <taxon>Crossiella</taxon>
    </lineage>
</organism>
<dbReference type="Proteomes" id="UP000533598">
    <property type="component" value="Unassembled WGS sequence"/>
</dbReference>
<dbReference type="RefSeq" id="WP_185002450.1">
    <property type="nucleotide sequence ID" value="NZ_BAAAUI010000042.1"/>
</dbReference>